<dbReference type="AlphaFoldDB" id="A0A200QI14"/>
<dbReference type="EMBL" id="MVGT01002031">
    <property type="protein sequence ID" value="OVA10104.1"/>
    <property type="molecule type" value="Genomic_DNA"/>
</dbReference>
<evidence type="ECO:0000259" key="2">
    <source>
        <dbReference type="PROSITE" id="PS50011"/>
    </source>
</evidence>
<dbReference type="Proteomes" id="UP000195402">
    <property type="component" value="Unassembled WGS sequence"/>
</dbReference>
<dbReference type="PANTHER" id="PTHR46863">
    <property type="entry name" value="OS09G0572100 PROTEIN"/>
    <property type="match status" value="1"/>
</dbReference>
<dbReference type="SUPFAM" id="SSF56112">
    <property type="entry name" value="Protein kinase-like (PK-like)"/>
    <property type="match status" value="1"/>
</dbReference>
<sequence length="427" mass="48557">MKKEPTPISRIRKSYQTSRSPKASSSNPSTGSDVTSIGNYTTTGSSSNKDNTSRTSISSRTSLKSLKDSLPENAHIYDFSEIRSATNNFLAKRFSSSSSSAWRCLIRGKDVIVFQRKFRRPIETSQLRERLSMICKSHHISLIKLLGASISGDYIYLVYEYVNGANLRDCLRNPKNPEYTVLSTWTSRMQIAADLAQGLEYIHHYTGLNLSLVHNHIKSTSVIVTEPSFNARICHYGTAELCGEIDRDHHHRHQKLQTGEIQEVIEDPTTSKSKLRRSNSTKFVGTRGYMSPEYQSTGIATQRSDVYAFGVVILELLSGEETLKFKHDKERGDYRSVSVIETAREAIESDDFEKIRRWMDRRLKDSFPVEIAEKLTRVALECVQVDPDKRPDMRRVSGKISKLYLESMKWSNKMGTPMDFTNSLAPR</sequence>
<dbReference type="GO" id="GO:0005524">
    <property type="term" value="F:ATP binding"/>
    <property type="evidence" value="ECO:0007669"/>
    <property type="project" value="InterPro"/>
</dbReference>
<dbReference type="OMA" id="AYWRCSL"/>
<evidence type="ECO:0000313" key="4">
    <source>
        <dbReference type="Proteomes" id="UP000195402"/>
    </source>
</evidence>
<dbReference type="InterPro" id="IPR011009">
    <property type="entry name" value="Kinase-like_dom_sf"/>
</dbReference>
<feature type="region of interest" description="Disordered" evidence="1">
    <location>
        <begin position="1"/>
        <end position="61"/>
    </location>
</feature>
<dbReference type="Gene3D" id="1.10.510.10">
    <property type="entry name" value="Transferase(Phosphotransferase) domain 1"/>
    <property type="match status" value="1"/>
</dbReference>
<dbReference type="Gene3D" id="3.30.200.20">
    <property type="entry name" value="Phosphorylase Kinase, domain 1"/>
    <property type="match status" value="1"/>
</dbReference>
<feature type="compositionally biased region" description="Low complexity" evidence="1">
    <location>
        <begin position="18"/>
        <end position="32"/>
    </location>
</feature>
<dbReference type="PANTHER" id="PTHR46863:SF1">
    <property type="entry name" value="PROTEIN KINASE SUPERFAMILY PROTEIN"/>
    <property type="match status" value="1"/>
</dbReference>
<gene>
    <name evidence="3" type="ORF">BVC80_1591g8</name>
</gene>
<dbReference type="STRING" id="56857.A0A200QI14"/>
<accession>A0A200QI14</accession>
<name>A0A200QI14_MACCD</name>
<keyword evidence="3" id="KW-0418">Kinase</keyword>
<feature type="domain" description="Protein kinase" evidence="2">
    <location>
        <begin position="79"/>
        <end position="405"/>
    </location>
</feature>
<comment type="caution">
    <text evidence="3">The sequence shown here is derived from an EMBL/GenBank/DDBJ whole genome shotgun (WGS) entry which is preliminary data.</text>
</comment>
<keyword evidence="3" id="KW-0808">Transferase</keyword>
<reference evidence="3 4" key="1">
    <citation type="journal article" date="2017" name="Mol. Plant">
        <title>The Genome of Medicinal Plant Macleaya cordata Provides New Insights into Benzylisoquinoline Alkaloids Metabolism.</title>
        <authorList>
            <person name="Liu X."/>
            <person name="Liu Y."/>
            <person name="Huang P."/>
            <person name="Ma Y."/>
            <person name="Qing Z."/>
            <person name="Tang Q."/>
            <person name="Cao H."/>
            <person name="Cheng P."/>
            <person name="Zheng Y."/>
            <person name="Yuan Z."/>
            <person name="Zhou Y."/>
            <person name="Liu J."/>
            <person name="Tang Z."/>
            <person name="Zhuo Y."/>
            <person name="Zhang Y."/>
            <person name="Yu L."/>
            <person name="Huang J."/>
            <person name="Yang P."/>
            <person name="Peng Q."/>
            <person name="Zhang J."/>
            <person name="Jiang W."/>
            <person name="Zhang Z."/>
            <person name="Lin K."/>
            <person name="Ro D.K."/>
            <person name="Chen X."/>
            <person name="Xiong X."/>
            <person name="Shang Y."/>
            <person name="Huang S."/>
            <person name="Zeng J."/>
        </authorList>
    </citation>
    <scope>NUCLEOTIDE SEQUENCE [LARGE SCALE GENOMIC DNA]</scope>
    <source>
        <strain evidence="4">cv. BLH2017</strain>
        <tissue evidence="3">Root</tissue>
    </source>
</reference>
<dbReference type="PROSITE" id="PS50011">
    <property type="entry name" value="PROTEIN_KINASE_DOM"/>
    <property type="match status" value="1"/>
</dbReference>
<organism evidence="3 4">
    <name type="scientific">Macleaya cordata</name>
    <name type="common">Five-seeded plume-poppy</name>
    <name type="synonym">Bocconia cordata</name>
    <dbReference type="NCBI Taxonomy" id="56857"/>
    <lineage>
        <taxon>Eukaryota</taxon>
        <taxon>Viridiplantae</taxon>
        <taxon>Streptophyta</taxon>
        <taxon>Embryophyta</taxon>
        <taxon>Tracheophyta</taxon>
        <taxon>Spermatophyta</taxon>
        <taxon>Magnoliopsida</taxon>
        <taxon>Ranunculales</taxon>
        <taxon>Papaveraceae</taxon>
        <taxon>Papaveroideae</taxon>
        <taxon>Macleaya</taxon>
    </lineage>
</organism>
<evidence type="ECO:0000256" key="1">
    <source>
        <dbReference type="SAM" id="MobiDB-lite"/>
    </source>
</evidence>
<dbReference type="Pfam" id="PF00069">
    <property type="entry name" value="Pkinase"/>
    <property type="match status" value="1"/>
</dbReference>
<dbReference type="OrthoDB" id="4062651at2759"/>
<protein>
    <submittedName>
        <fullName evidence="3">Protein kinase domain</fullName>
    </submittedName>
</protein>
<evidence type="ECO:0000313" key="3">
    <source>
        <dbReference type="EMBL" id="OVA10104.1"/>
    </source>
</evidence>
<dbReference type="InterPro" id="IPR000719">
    <property type="entry name" value="Prot_kinase_dom"/>
</dbReference>
<feature type="compositionally biased region" description="Polar residues" evidence="1">
    <location>
        <begin position="33"/>
        <end position="50"/>
    </location>
</feature>
<keyword evidence="4" id="KW-1185">Reference proteome</keyword>
<proteinExistence type="predicted"/>
<dbReference type="GO" id="GO:0004672">
    <property type="term" value="F:protein kinase activity"/>
    <property type="evidence" value="ECO:0007669"/>
    <property type="project" value="InterPro"/>
</dbReference>
<dbReference type="InParanoid" id="A0A200QI14"/>
<dbReference type="FunCoup" id="A0A200QI14">
    <property type="interactions" value="1759"/>
</dbReference>